<protein>
    <submittedName>
        <fullName evidence="2">ORF6N domain-containing protein</fullName>
    </submittedName>
</protein>
<accession>A0AAP3F8K9</accession>
<reference evidence="2" key="1">
    <citation type="submission" date="2022-11" db="EMBL/GenBank/DDBJ databases">
        <title>Genomic repertoires linked with pathogenic potency of arthritogenic Prevotella copri isolated from the gut of rheumatoid arthritis patients.</title>
        <authorList>
            <person name="Nii T."/>
            <person name="Maeda Y."/>
            <person name="Motooka D."/>
            <person name="Naito M."/>
            <person name="Matsumoto Y."/>
            <person name="Ogawa T."/>
            <person name="Oguro-Igashira E."/>
            <person name="Kishikawa T."/>
            <person name="Yamashita M."/>
            <person name="Koizumi S."/>
            <person name="Kurakawa T."/>
            <person name="Okumura R."/>
            <person name="Kayama H."/>
            <person name="Murakami M."/>
            <person name="Sakaguchi T."/>
            <person name="Das B."/>
            <person name="Nakamura S."/>
            <person name="Okada Y."/>
            <person name="Kumanogoh A."/>
            <person name="Takeda K."/>
        </authorList>
    </citation>
    <scope>NUCLEOTIDE SEQUENCE</scope>
    <source>
        <strain evidence="2">F3-75</strain>
    </source>
</reference>
<evidence type="ECO:0000313" key="2">
    <source>
        <dbReference type="EMBL" id="MCW4129158.1"/>
    </source>
</evidence>
<gene>
    <name evidence="2" type="ORF">ONT16_13055</name>
</gene>
<dbReference type="InterPro" id="IPR018873">
    <property type="entry name" value="KilA-N_DNA-bd_domain"/>
</dbReference>
<feature type="domain" description="KilA-N DNA-binding" evidence="1">
    <location>
        <begin position="30"/>
        <end position="99"/>
    </location>
</feature>
<dbReference type="AlphaFoldDB" id="A0AAP3F8K9"/>
<organism evidence="2 3">
    <name type="scientific">Segatella copri</name>
    <dbReference type="NCBI Taxonomy" id="165179"/>
    <lineage>
        <taxon>Bacteria</taxon>
        <taxon>Pseudomonadati</taxon>
        <taxon>Bacteroidota</taxon>
        <taxon>Bacteroidia</taxon>
        <taxon>Bacteroidales</taxon>
        <taxon>Prevotellaceae</taxon>
        <taxon>Segatella</taxon>
    </lineage>
</organism>
<evidence type="ECO:0000259" key="1">
    <source>
        <dbReference type="Pfam" id="PF10543"/>
    </source>
</evidence>
<dbReference type="EMBL" id="JAPDVK010000004">
    <property type="protein sequence ID" value="MCW4129158.1"/>
    <property type="molecule type" value="Genomic_DNA"/>
</dbReference>
<comment type="caution">
    <text evidence="2">The sequence shown here is derived from an EMBL/GenBank/DDBJ whole genome shotgun (WGS) entry which is preliminary data.</text>
</comment>
<dbReference type="Proteomes" id="UP001209344">
    <property type="component" value="Unassembled WGS sequence"/>
</dbReference>
<dbReference type="Pfam" id="PF10543">
    <property type="entry name" value="ORF6N"/>
    <property type="match status" value="1"/>
</dbReference>
<proteinExistence type="predicted"/>
<name>A0AAP3F8K9_9BACT</name>
<evidence type="ECO:0000313" key="3">
    <source>
        <dbReference type="Proteomes" id="UP001209344"/>
    </source>
</evidence>
<sequence length="131" mass="15393">MTDKIEKKESSELTTKSDQLVGVDNIEPLIKIIRGQQVMLDRDLATLYGVETKRLNEQVKRNIKRFPEDFMFQLTKDECLRSQIATLNEIRQAYRRYAPIDVETFRLSHDRFLCIDDDVYHIPQFGIIISA</sequence>